<dbReference type="Proteomes" id="UP000008229">
    <property type="component" value="Chromosome"/>
</dbReference>
<feature type="domain" description="Major facilitator superfamily (MFS) profile" evidence="9">
    <location>
        <begin position="22"/>
        <end position="448"/>
    </location>
</feature>
<dbReference type="NCBIfam" id="TIGR00879">
    <property type="entry name" value="SP"/>
    <property type="match status" value="1"/>
</dbReference>
<feature type="transmembrane region" description="Helical" evidence="8">
    <location>
        <begin position="426"/>
        <end position="444"/>
    </location>
</feature>
<proteinExistence type="inferred from homology"/>
<dbReference type="EMBL" id="CP001854">
    <property type="protein sequence ID" value="ADB48619.1"/>
    <property type="molecule type" value="Genomic_DNA"/>
</dbReference>
<keyword evidence="5 8" id="KW-1133">Transmembrane helix</keyword>
<keyword evidence="3 7" id="KW-0813">Transport</keyword>
<dbReference type="InterPro" id="IPR050814">
    <property type="entry name" value="Myo-inositol_Transporter"/>
</dbReference>
<dbReference type="KEGG" id="cwo:Cwoe_0183"/>
<feature type="transmembrane region" description="Helical" evidence="8">
    <location>
        <begin position="354"/>
        <end position="382"/>
    </location>
</feature>
<dbReference type="Gene3D" id="1.20.1250.20">
    <property type="entry name" value="MFS general substrate transporter like domains"/>
    <property type="match status" value="1"/>
</dbReference>
<protein>
    <submittedName>
        <fullName evidence="10">Sugar transporter</fullName>
    </submittedName>
</protein>
<dbReference type="SUPFAM" id="SSF103473">
    <property type="entry name" value="MFS general substrate transporter"/>
    <property type="match status" value="1"/>
</dbReference>
<feature type="transmembrane region" description="Helical" evidence="8">
    <location>
        <begin position="260"/>
        <end position="284"/>
    </location>
</feature>
<feature type="transmembrane region" description="Helical" evidence="8">
    <location>
        <begin position="146"/>
        <end position="168"/>
    </location>
</feature>
<dbReference type="FunFam" id="1.20.1250.20:FF:000134">
    <property type="entry name" value="MFS sugar transporter protein"/>
    <property type="match status" value="1"/>
</dbReference>
<dbReference type="RefSeq" id="WP_012931672.1">
    <property type="nucleotide sequence ID" value="NC_013739.1"/>
</dbReference>
<accession>D3F541</accession>
<dbReference type="InterPro" id="IPR005829">
    <property type="entry name" value="Sugar_transporter_CS"/>
</dbReference>
<dbReference type="InterPro" id="IPR005828">
    <property type="entry name" value="MFS_sugar_transport-like"/>
</dbReference>
<dbReference type="HOGENOM" id="CLU_001265_30_5_11"/>
<feature type="transmembrane region" description="Helical" evidence="8">
    <location>
        <begin position="113"/>
        <end position="134"/>
    </location>
</feature>
<feature type="transmembrane region" description="Helical" evidence="8">
    <location>
        <begin position="18"/>
        <end position="35"/>
    </location>
</feature>
<dbReference type="Pfam" id="PF00083">
    <property type="entry name" value="Sugar_tr"/>
    <property type="match status" value="1"/>
</dbReference>
<dbReference type="AlphaFoldDB" id="D3F541"/>
<dbReference type="PRINTS" id="PR00171">
    <property type="entry name" value="SUGRTRNSPORT"/>
</dbReference>
<evidence type="ECO:0000256" key="6">
    <source>
        <dbReference type="ARBA" id="ARBA00023136"/>
    </source>
</evidence>
<dbReference type="PROSITE" id="PS00216">
    <property type="entry name" value="SUGAR_TRANSPORT_1"/>
    <property type="match status" value="1"/>
</dbReference>
<evidence type="ECO:0000256" key="5">
    <source>
        <dbReference type="ARBA" id="ARBA00022989"/>
    </source>
</evidence>
<dbReference type="GO" id="GO:0005886">
    <property type="term" value="C:plasma membrane"/>
    <property type="evidence" value="ECO:0007669"/>
    <property type="project" value="UniProtKB-SubCell"/>
</dbReference>
<evidence type="ECO:0000256" key="7">
    <source>
        <dbReference type="RuleBase" id="RU003346"/>
    </source>
</evidence>
<organism evidence="10 11">
    <name type="scientific">Conexibacter woesei (strain DSM 14684 / CCUG 47730 / CIP 108061 / JCM 11494 / NBRC 100937 / ID131577)</name>
    <dbReference type="NCBI Taxonomy" id="469383"/>
    <lineage>
        <taxon>Bacteria</taxon>
        <taxon>Bacillati</taxon>
        <taxon>Actinomycetota</taxon>
        <taxon>Thermoleophilia</taxon>
        <taxon>Solirubrobacterales</taxon>
        <taxon>Conexibacteraceae</taxon>
        <taxon>Conexibacter</taxon>
    </lineage>
</organism>
<dbReference type="PANTHER" id="PTHR48020">
    <property type="entry name" value="PROTON MYO-INOSITOL COTRANSPORTER"/>
    <property type="match status" value="1"/>
</dbReference>
<gene>
    <name evidence="10" type="ordered locus">Cwoe_0183</name>
</gene>
<evidence type="ECO:0000313" key="10">
    <source>
        <dbReference type="EMBL" id="ADB48619.1"/>
    </source>
</evidence>
<comment type="similarity">
    <text evidence="2 7">Belongs to the major facilitator superfamily. Sugar transporter (TC 2.A.1.1) family.</text>
</comment>
<dbReference type="InterPro" id="IPR036259">
    <property type="entry name" value="MFS_trans_sf"/>
</dbReference>
<dbReference type="InterPro" id="IPR003663">
    <property type="entry name" value="Sugar/inositol_transpt"/>
</dbReference>
<evidence type="ECO:0000256" key="1">
    <source>
        <dbReference type="ARBA" id="ARBA00004651"/>
    </source>
</evidence>
<dbReference type="eggNOG" id="COG2814">
    <property type="taxonomic scope" value="Bacteria"/>
</dbReference>
<evidence type="ECO:0000256" key="8">
    <source>
        <dbReference type="SAM" id="Phobius"/>
    </source>
</evidence>
<name>D3F541_CONWI</name>
<dbReference type="OrthoDB" id="4008739at2"/>
<reference evidence="11" key="2">
    <citation type="submission" date="2010-01" db="EMBL/GenBank/DDBJ databases">
        <title>The complete genome of Conexibacter woesei DSM 14684.</title>
        <authorList>
            <consortium name="US DOE Joint Genome Institute (JGI-PGF)"/>
            <person name="Lucas S."/>
            <person name="Copeland A."/>
            <person name="Lapidus A."/>
            <person name="Glavina del Rio T."/>
            <person name="Dalin E."/>
            <person name="Tice H."/>
            <person name="Bruce D."/>
            <person name="Goodwin L."/>
            <person name="Pitluck S."/>
            <person name="Kyrpides N."/>
            <person name="Mavromatis K."/>
            <person name="Ivanova N."/>
            <person name="Mikhailova N."/>
            <person name="Chertkov O."/>
            <person name="Brettin T."/>
            <person name="Detter J.C."/>
            <person name="Han C."/>
            <person name="Larimer F."/>
            <person name="Land M."/>
            <person name="Hauser L."/>
            <person name="Markowitz V."/>
            <person name="Cheng J.-F."/>
            <person name="Hugenholtz P."/>
            <person name="Woyke T."/>
            <person name="Wu D."/>
            <person name="Pukall R."/>
            <person name="Steenblock K."/>
            <person name="Schneider S."/>
            <person name="Klenk H.-P."/>
            <person name="Eisen J.A."/>
        </authorList>
    </citation>
    <scope>NUCLEOTIDE SEQUENCE [LARGE SCALE GENOMIC DNA]</scope>
    <source>
        <strain evidence="11">DSM 14684 / CIP 108061 / JCM 11494 / NBRC 100937 / ID131577</strain>
    </source>
</reference>
<evidence type="ECO:0000259" key="9">
    <source>
        <dbReference type="PROSITE" id="PS50850"/>
    </source>
</evidence>
<feature type="transmembrane region" description="Helical" evidence="8">
    <location>
        <begin position="326"/>
        <end position="348"/>
    </location>
</feature>
<evidence type="ECO:0000313" key="11">
    <source>
        <dbReference type="Proteomes" id="UP000008229"/>
    </source>
</evidence>
<dbReference type="PANTHER" id="PTHR48020:SF12">
    <property type="entry name" value="PROTON MYO-INOSITOL COTRANSPORTER"/>
    <property type="match status" value="1"/>
</dbReference>
<sequence length="474" mass="49851">MAEAAASGSGHESHYRRNVWVTAGVAAMGGALFGYDTGMISGAQVFIEQDFDVSSSGIGLVVSAVTAGALLGALATGPLTQRMSRRAIILLAAVVFIFGAALAAAAPNVEVLIGARLVIGLAVGFASTVVPLYISEVVPTARRGSMVAMFQLAITAGILLAYLVNAVFAGSEEWRAVFALAAVPATALFIGMLLLPNSPRWLVAVGRVDDAREVMQHVRDPDDPATEQELQEIVAAVDEDARRAKQPLAQALTSPLARTILTVGIGLGIFQQITGINTIIYYAPTILKEAGLGTETAALTTVGIGALNFLATLFALTVVDRIGRRTILIVGMTGMVLTMAALSIVFAIDDFDGIGQIVAVASLFGFIACFAISWGWGFWVMASEIYPLFIRGQAISIGNTIQWGANFVISLLFPILLASWGGAPVFAMLAAFGIAALLFTWRLVPETNGKTLEEIEAEWRRRAGVRDEPAAAPA</sequence>
<dbReference type="PROSITE" id="PS50850">
    <property type="entry name" value="MFS"/>
    <property type="match status" value="1"/>
</dbReference>
<feature type="transmembrane region" description="Helical" evidence="8">
    <location>
        <begin position="174"/>
        <end position="195"/>
    </location>
</feature>
<keyword evidence="11" id="KW-1185">Reference proteome</keyword>
<keyword evidence="10" id="KW-0762">Sugar transport</keyword>
<evidence type="ECO:0000256" key="3">
    <source>
        <dbReference type="ARBA" id="ARBA00022448"/>
    </source>
</evidence>
<evidence type="ECO:0000256" key="4">
    <source>
        <dbReference type="ARBA" id="ARBA00022692"/>
    </source>
</evidence>
<comment type="subcellular location">
    <subcellularLocation>
        <location evidence="1">Cell membrane</location>
        <topology evidence="1">Multi-pass membrane protein</topology>
    </subcellularLocation>
</comment>
<feature type="transmembrane region" description="Helical" evidence="8">
    <location>
        <begin position="296"/>
        <end position="319"/>
    </location>
</feature>
<dbReference type="GO" id="GO:0022857">
    <property type="term" value="F:transmembrane transporter activity"/>
    <property type="evidence" value="ECO:0007669"/>
    <property type="project" value="InterPro"/>
</dbReference>
<evidence type="ECO:0000256" key="2">
    <source>
        <dbReference type="ARBA" id="ARBA00010992"/>
    </source>
</evidence>
<dbReference type="InterPro" id="IPR020846">
    <property type="entry name" value="MFS_dom"/>
</dbReference>
<feature type="transmembrane region" description="Helical" evidence="8">
    <location>
        <begin position="55"/>
        <end position="75"/>
    </location>
</feature>
<keyword evidence="6 8" id="KW-0472">Membrane</keyword>
<reference evidence="10 11" key="1">
    <citation type="journal article" date="2010" name="Stand. Genomic Sci.">
        <title>Complete genome sequence of Conexibacter woesei type strain (ID131577).</title>
        <authorList>
            <person name="Pukall R."/>
            <person name="Lapidus A."/>
            <person name="Glavina Del Rio T."/>
            <person name="Copeland A."/>
            <person name="Tice H."/>
            <person name="Cheng J.-F."/>
            <person name="Lucas S."/>
            <person name="Chen F."/>
            <person name="Nolan M."/>
            <person name="Bruce D."/>
            <person name="Goodwin L."/>
            <person name="Pitluck S."/>
            <person name="Mavromatis K."/>
            <person name="Ivanova N."/>
            <person name="Ovchinnikova G."/>
            <person name="Pati A."/>
            <person name="Chen A."/>
            <person name="Palaniappan K."/>
            <person name="Land M."/>
            <person name="Hauser L."/>
            <person name="Chang Y.-J."/>
            <person name="Jeffries C.D."/>
            <person name="Chain P."/>
            <person name="Meincke L."/>
            <person name="Sims D."/>
            <person name="Brettin T."/>
            <person name="Detter J.C."/>
            <person name="Rohde M."/>
            <person name="Goeker M."/>
            <person name="Bristow J."/>
            <person name="Eisen J.A."/>
            <person name="Markowitz V."/>
            <person name="Kyrpides N.C."/>
            <person name="Klenk H.-P."/>
            <person name="Hugenholtz P."/>
        </authorList>
    </citation>
    <scope>NUCLEOTIDE SEQUENCE [LARGE SCALE GENOMIC DNA]</scope>
    <source>
        <strain evidence="11">DSM 14684 / CIP 108061 / JCM 11494 / NBRC 100937 / ID131577</strain>
    </source>
</reference>
<dbReference type="PROSITE" id="PS00217">
    <property type="entry name" value="SUGAR_TRANSPORT_2"/>
    <property type="match status" value="1"/>
</dbReference>
<keyword evidence="4 8" id="KW-0812">Transmembrane</keyword>
<dbReference type="STRING" id="469383.Cwoe_0183"/>
<feature type="transmembrane region" description="Helical" evidence="8">
    <location>
        <begin position="87"/>
        <end position="107"/>
    </location>
</feature>